<evidence type="ECO:0000259" key="1">
    <source>
        <dbReference type="Pfam" id="PF09820"/>
    </source>
</evidence>
<dbReference type="PANTHER" id="PTHR34825:SF1">
    <property type="entry name" value="AAA-ATPASE-LIKE DOMAIN-CONTAINING PROTEIN"/>
    <property type="match status" value="1"/>
</dbReference>
<dbReference type="InterPro" id="IPR018631">
    <property type="entry name" value="AAA-ATPase-like_dom"/>
</dbReference>
<evidence type="ECO:0000313" key="3">
    <source>
        <dbReference type="Proteomes" id="UP001600943"/>
    </source>
</evidence>
<dbReference type="PANTHER" id="PTHR34825">
    <property type="entry name" value="CONSERVED PROTEIN, WITH A WEAK D-GALACTARATE DEHYDRATASE/ALTRONATE HYDROLASE DOMAIN"/>
    <property type="match status" value="1"/>
</dbReference>
<evidence type="ECO:0000313" key="2">
    <source>
        <dbReference type="EMBL" id="GAA6406788.1"/>
    </source>
</evidence>
<dbReference type="Pfam" id="PF08011">
    <property type="entry name" value="PDDEXK_9"/>
    <property type="match status" value="1"/>
</dbReference>
<organism evidence="2 3">
    <name type="scientific">Blautia hominis</name>
    <dbReference type="NCBI Taxonomy" id="2025493"/>
    <lineage>
        <taxon>Bacteria</taxon>
        <taxon>Bacillati</taxon>
        <taxon>Bacillota</taxon>
        <taxon>Clostridia</taxon>
        <taxon>Lachnospirales</taxon>
        <taxon>Lachnospiraceae</taxon>
        <taxon>Blautia</taxon>
    </lineage>
</organism>
<keyword evidence="3" id="KW-1185">Reference proteome</keyword>
<accession>A0ABQ0B5S2</accession>
<protein>
    <submittedName>
        <fullName evidence="2">AAA family ATPase</fullName>
    </submittedName>
</protein>
<gene>
    <name evidence="2" type="ORF">K040078D81_09050</name>
</gene>
<feature type="domain" description="AAA-ATPase-like" evidence="1">
    <location>
        <begin position="34"/>
        <end position="265"/>
    </location>
</feature>
<dbReference type="EMBL" id="BAABYW010000001">
    <property type="protein sequence ID" value="GAA6406788.1"/>
    <property type="molecule type" value="Genomic_DNA"/>
</dbReference>
<dbReference type="InterPro" id="IPR012547">
    <property type="entry name" value="PDDEXK_9"/>
</dbReference>
<reference evidence="2 3" key="1">
    <citation type="submission" date="2024-04" db="EMBL/GenBank/DDBJ databases">
        <title>Defined microbial consortia suppress multidrug-resistant proinflammatory Enterobacteriaceae via ecological control.</title>
        <authorList>
            <person name="Furuichi M."/>
            <person name="Kawaguchi T."/>
            <person name="Pust M."/>
            <person name="Yasuma K."/>
            <person name="Plichta D."/>
            <person name="Hasegawa N."/>
            <person name="Ohya T."/>
            <person name="Bhattarai S."/>
            <person name="Sasajima S."/>
            <person name="Aoto Y."/>
            <person name="Tuganbaev T."/>
            <person name="Yaginuma M."/>
            <person name="Ueda M."/>
            <person name="Okahashi N."/>
            <person name="Amafuji K."/>
            <person name="Kiridooshi Y."/>
            <person name="Sugita K."/>
            <person name="Strazar M."/>
            <person name="Skelly A."/>
            <person name="Suda W."/>
            <person name="Hattori M."/>
            <person name="Nakamoto N."/>
            <person name="Caballero S."/>
            <person name="Norman J."/>
            <person name="Olle B."/>
            <person name="Tanoue T."/>
            <person name="Arita M."/>
            <person name="Bucci V."/>
            <person name="Atarashi K."/>
            <person name="Xavier R."/>
            <person name="Honda K."/>
        </authorList>
    </citation>
    <scope>NUCLEOTIDE SEQUENCE [LARGE SCALE GENOMIC DNA]</scope>
    <source>
        <strain evidence="3">k04-0078-D8-1</strain>
    </source>
</reference>
<proteinExistence type="predicted"/>
<dbReference type="Proteomes" id="UP001600943">
    <property type="component" value="Unassembled WGS sequence"/>
</dbReference>
<dbReference type="Pfam" id="PF09820">
    <property type="entry name" value="AAA-ATPase_like"/>
    <property type="match status" value="1"/>
</dbReference>
<sequence length="591" mass="67969">MLAVGSLGGLVYQEGINYNKGNGKGGGSVRKRIPVGYEDMKRLIDGDMYYVDKTLMIKELIDMAGSVNLYIRPRRFGKTLNLSMLRRFFEMEMGDDGSRIDNSYIFDNLKISSYGDVYMSHQGQYPVINLSLKSAKQPTYENAFKCLRDEIAAEFGRHDYVLGTDSMTEHEKKRFKMIMEWKAEDIEYARALEFLSGCLAKYHGRNVIILIDEYDVPLENAYFEGFYDDMITFMRSLFESALKTNPNLEFAVITGCLRISRESIFTGLNNLEVFSVLSPGYADCFGFTEGEVKEMLAYYGLECKFEELKHWYDGYQFGSAEIYNPWSIVNYIKTATIDFHAYPKAYWSNTSSNHIIRELVEEADFETREEIEKLIAGEAIEKPVHEDITYGDIRESADNLWNFLYFTGYLKKSGEKQVQEIIYLDLSIPNAEIRSIYRNTILTWFDKKIRKTDMSSLFAAMENGDCETIGRFISDQLLDTISFFDYAENYYHGFLTGLLKTSQKYSVYSNRESGTGRSDIILRTPSVRGGAVILELKVARDFGKMEAACKEALLQIEEKDYAASLRSDGYSNIKKYGICFYRKECLVMKKG</sequence>
<comment type="caution">
    <text evidence="2">The sequence shown here is derived from an EMBL/GenBank/DDBJ whole genome shotgun (WGS) entry which is preliminary data.</text>
</comment>
<name>A0ABQ0B5S2_9FIRM</name>